<protein>
    <recommendedName>
        <fullName evidence="1">DUF5710 domain-containing protein</fullName>
    </recommendedName>
</protein>
<organism evidence="2 3">
    <name type="scientific">Noviherbaspirillum autotrophicum</name>
    <dbReference type="NCBI Taxonomy" id="709839"/>
    <lineage>
        <taxon>Bacteria</taxon>
        <taxon>Pseudomonadati</taxon>
        <taxon>Pseudomonadota</taxon>
        <taxon>Betaproteobacteria</taxon>
        <taxon>Burkholderiales</taxon>
        <taxon>Oxalobacteraceae</taxon>
        <taxon>Noviherbaspirillum</taxon>
    </lineage>
</organism>
<accession>A0A0C1XYX3</accession>
<reference evidence="2 3" key="1">
    <citation type="submission" date="2014-12" db="EMBL/GenBank/DDBJ databases">
        <title>Denitrispirillum autotrophicum gen. nov., sp. nov., Denitrifying, Facultatively Autotrophic Bacteria Isolated from Rice Paddy Soil.</title>
        <authorList>
            <person name="Ishii S."/>
            <person name="Ashida N."/>
            <person name="Ohno H."/>
            <person name="Otsuka S."/>
            <person name="Yokota A."/>
            <person name="Senoo K."/>
        </authorList>
    </citation>
    <scope>NUCLEOTIDE SEQUENCE [LARGE SCALE GENOMIC DNA]</scope>
    <source>
        <strain evidence="2 3">TSA66</strain>
    </source>
</reference>
<proteinExistence type="predicted"/>
<gene>
    <name evidence="2" type="ORF">TSA66_02635</name>
</gene>
<dbReference type="STRING" id="709839.TSA66_02635"/>
<evidence type="ECO:0000313" key="3">
    <source>
        <dbReference type="Proteomes" id="UP000031572"/>
    </source>
</evidence>
<keyword evidence="3" id="KW-1185">Reference proteome</keyword>
<comment type="caution">
    <text evidence="2">The sequence shown here is derived from an EMBL/GenBank/DDBJ whole genome shotgun (WGS) entry which is preliminary data.</text>
</comment>
<dbReference type="InterPro" id="IPR043764">
    <property type="entry name" value="DUF5710"/>
</dbReference>
<sequence length="168" mass="17989">MPLKTLIFYGSLTITFAYKTVAKNAHKIAACDNADLLTARVAMTDAPPFDAPYFIVEKTEQGVRIVETCADGSRQERAVPASEAAGLLVDISHDGAPASIPARSVPKKGGRSLSGMPPGSTLLAVPFAEKDAAKKLGARWNAERRSWYVPPGADVSPFSRWRTDKADS</sequence>
<evidence type="ECO:0000259" key="1">
    <source>
        <dbReference type="Pfam" id="PF18974"/>
    </source>
</evidence>
<dbReference type="AlphaFoldDB" id="A0A0C1XYX3"/>
<evidence type="ECO:0000313" key="2">
    <source>
        <dbReference type="EMBL" id="KIF79968.1"/>
    </source>
</evidence>
<dbReference type="Pfam" id="PF18974">
    <property type="entry name" value="DUF5710"/>
    <property type="match status" value="1"/>
</dbReference>
<dbReference type="Proteomes" id="UP000031572">
    <property type="component" value="Unassembled WGS sequence"/>
</dbReference>
<feature type="domain" description="DUF5710" evidence="1">
    <location>
        <begin position="121"/>
        <end position="161"/>
    </location>
</feature>
<dbReference type="EMBL" id="JWJG01000028">
    <property type="protein sequence ID" value="KIF79968.1"/>
    <property type="molecule type" value="Genomic_DNA"/>
</dbReference>
<name>A0A0C1XYX3_9BURK</name>